<feature type="transmembrane region" description="Helical" evidence="1">
    <location>
        <begin position="20"/>
        <end position="37"/>
    </location>
</feature>
<feature type="transmembrane region" description="Helical" evidence="1">
    <location>
        <begin position="408"/>
        <end position="430"/>
    </location>
</feature>
<name>A0AAE9A0C7_CAEBR</name>
<organism evidence="2 3">
    <name type="scientific">Caenorhabditis briggsae</name>
    <dbReference type="NCBI Taxonomy" id="6238"/>
    <lineage>
        <taxon>Eukaryota</taxon>
        <taxon>Metazoa</taxon>
        <taxon>Ecdysozoa</taxon>
        <taxon>Nematoda</taxon>
        <taxon>Chromadorea</taxon>
        <taxon>Rhabditida</taxon>
        <taxon>Rhabditina</taxon>
        <taxon>Rhabditomorpha</taxon>
        <taxon>Rhabditoidea</taxon>
        <taxon>Rhabditidae</taxon>
        <taxon>Peloderinae</taxon>
        <taxon>Caenorhabditis</taxon>
    </lineage>
</organism>
<dbReference type="SUPFAM" id="SSF81321">
    <property type="entry name" value="Family A G protein-coupled receptor-like"/>
    <property type="match status" value="1"/>
</dbReference>
<dbReference type="EMBL" id="CP090895">
    <property type="protein sequence ID" value="ULT87311.1"/>
    <property type="molecule type" value="Genomic_DNA"/>
</dbReference>
<proteinExistence type="predicted"/>
<evidence type="ECO:0000313" key="3">
    <source>
        <dbReference type="Proteomes" id="UP000827892"/>
    </source>
</evidence>
<feature type="transmembrane region" description="Helical" evidence="1">
    <location>
        <begin position="334"/>
        <end position="356"/>
    </location>
</feature>
<dbReference type="AlphaFoldDB" id="A0AAE9A0C7"/>
<dbReference type="Pfam" id="PF10326">
    <property type="entry name" value="7TM_GPCR_Str"/>
    <property type="match status" value="2"/>
</dbReference>
<dbReference type="InterPro" id="IPR019423">
    <property type="entry name" value="7TM_GPCR_serpentine_rcpt_Srj"/>
</dbReference>
<evidence type="ECO:0000313" key="2">
    <source>
        <dbReference type="EMBL" id="ULT87311.1"/>
    </source>
</evidence>
<feature type="transmembrane region" description="Helical" evidence="1">
    <location>
        <begin position="299"/>
        <end position="322"/>
    </location>
</feature>
<dbReference type="Pfam" id="PF10319">
    <property type="entry name" value="7TM_GPCR_Srj"/>
    <property type="match status" value="1"/>
</dbReference>
<feature type="transmembrane region" description="Helical" evidence="1">
    <location>
        <begin position="113"/>
        <end position="132"/>
    </location>
</feature>
<evidence type="ECO:0000256" key="1">
    <source>
        <dbReference type="SAM" id="Phobius"/>
    </source>
</evidence>
<feature type="transmembrane region" description="Helical" evidence="1">
    <location>
        <begin position="81"/>
        <end position="101"/>
    </location>
</feature>
<protein>
    <recommendedName>
        <fullName evidence="4">G protein-coupled receptor</fullName>
    </recommendedName>
</protein>
<evidence type="ECO:0008006" key="4">
    <source>
        <dbReference type="Google" id="ProtNLM"/>
    </source>
</evidence>
<feature type="transmembrane region" description="Helical" evidence="1">
    <location>
        <begin position="49"/>
        <end position="69"/>
    </location>
</feature>
<feature type="transmembrane region" description="Helical" evidence="1">
    <location>
        <begin position="183"/>
        <end position="208"/>
    </location>
</feature>
<sequence length="538" mass="61248">MPSAGSYLHWIDIAHTVPQVGFFASTVLGSIVLFLNFCGAQNKFGPYKYIVNSSTILGMVFSIVEVIVYPKSAAVVSFSYTFSYAATIALVATQLIYRYWAVFDTFKLRYFHGFYWLIWPTFCSCFGLQYALRTLLLFEMDTVSIEYFREEKQYKYDWSISDIPAMALVAYDPSSGMVRWKNVAGVINITLIVMTLYGIMIFCGWSMYSEKEEKIQSFSDELKKHQKQLFKALVLQCHNTVKQQKVYTTSFGEHSRAIGMRAPPSILLALCVFNYRYVFVTFVADGPFSWKSKYGEQLLYYRCGIVSGTYGILNVHFVFRYLTLKRNAFVNKHFMPYGLILAIMYVAAHIAIWAAVTGLCLHSAPEMRDYIREPFKALHNESFDDITFVAGLFSETTAEIAERSWTGIVLLTVIASYSIVLYIVLGYKIVTGINTKSSTMSKQTAQMQKQLFKALTIQTIIPICVSFMPCSLSFYGAALRIDFVNWVYWGAAVAVSFFPFLDPVAVTLFLPALRKRLNSFGHFDNSVHQHYSDTSVGY</sequence>
<dbReference type="InterPro" id="IPR019428">
    <property type="entry name" value="7TM_GPCR_serpentine_rcpt_Str"/>
</dbReference>
<accession>A0AAE9A0C7</accession>
<keyword evidence="1" id="KW-0812">Transmembrane</keyword>
<keyword evidence="1" id="KW-0472">Membrane</keyword>
<dbReference type="PANTHER" id="PTHR46000">
    <property type="entry name" value="SEVEN TM RECEPTOR-RELATED"/>
    <property type="match status" value="1"/>
</dbReference>
<dbReference type="Proteomes" id="UP000827892">
    <property type="component" value="Chromosome V"/>
</dbReference>
<dbReference type="PANTHER" id="PTHR46000:SF9">
    <property type="entry name" value="SEVEN TM RECEPTOR"/>
    <property type="match status" value="1"/>
</dbReference>
<reference evidence="2 3" key="1">
    <citation type="submission" date="2022-02" db="EMBL/GenBank/DDBJ databases">
        <title>Chromosome-level reference genomes for two strains of Caenorhabditis briggsae: an improved platform for comparative genomics.</title>
        <authorList>
            <person name="Stevens L."/>
            <person name="Andersen E.C."/>
        </authorList>
    </citation>
    <scope>NUCLEOTIDE SEQUENCE [LARGE SCALE GENOMIC DNA]</scope>
    <source>
        <strain evidence="2">QX1410_ONT</strain>
        <tissue evidence="2">Whole-organism</tissue>
    </source>
</reference>
<gene>
    <name evidence="2" type="ORF">L3Y34_006836</name>
</gene>
<feature type="transmembrane region" description="Helical" evidence="1">
    <location>
        <begin position="266"/>
        <end position="284"/>
    </location>
</feature>
<keyword evidence="1" id="KW-1133">Transmembrane helix</keyword>
<feature type="transmembrane region" description="Helical" evidence="1">
    <location>
        <begin position="451"/>
        <end position="474"/>
    </location>
</feature>
<feature type="transmembrane region" description="Helical" evidence="1">
    <location>
        <begin position="486"/>
        <end position="510"/>
    </location>
</feature>